<sequence>MSRGNQHALADTGWRKSSYSSDNSYCVEVAVTDETVGVRDTKDRTGGTLAFTRERWVDFLASLRP</sequence>
<dbReference type="InterPro" id="IPR007278">
    <property type="entry name" value="DUF397"/>
</dbReference>
<name>A0ABW2LGG7_9PSEU</name>
<feature type="region of interest" description="Disordered" evidence="1">
    <location>
        <begin position="1"/>
        <end position="21"/>
    </location>
</feature>
<evidence type="ECO:0000256" key="1">
    <source>
        <dbReference type="SAM" id="MobiDB-lite"/>
    </source>
</evidence>
<comment type="caution">
    <text evidence="3">The sequence shown here is derived from an EMBL/GenBank/DDBJ whole genome shotgun (WGS) entry which is preliminary data.</text>
</comment>
<accession>A0ABW2LGG7</accession>
<keyword evidence="4" id="KW-1185">Reference proteome</keyword>
<dbReference type="Pfam" id="PF04149">
    <property type="entry name" value="DUF397"/>
    <property type="match status" value="1"/>
</dbReference>
<evidence type="ECO:0000259" key="2">
    <source>
        <dbReference type="Pfam" id="PF04149"/>
    </source>
</evidence>
<evidence type="ECO:0000313" key="4">
    <source>
        <dbReference type="Proteomes" id="UP001596504"/>
    </source>
</evidence>
<reference evidence="4" key="1">
    <citation type="journal article" date="2019" name="Int. J. Syst. Evol. Microbiol.">
        <title>The Global Catalogue of Microorganisms (GCM) 10K type strain sequencing project: providing services to taxonomists for standard genome sequencing and annotation.</title>
        <authorList>
            <consortium name="The Broad Institute Genomics Platform"/>
            <consortium name="The Broad Institute Genome Sequencing Center for Infectious Disease"/>
            <person name="Wu L."/>
            <person name="Ma J."/>
        </authorList>
    </citation>
    <scope>NUCLEOTIDE SEQUENCE [LARGE SCALE GENOMIC DNA]</scope>
    <source>
        <strain evidence="4">WLHS5</strain>
    </source>
</reference>
<gene>
    <name evidence="3" type="ORF">ACFQRI_08250</name>
</gene>
<protein>
    <submittedName>
        <fullName evidence="3">DUF397 domain-containing protein</fullName>
    </submittedName>
</protein>
<dbReference type="EMBL" id="JBHTCJ010000003">
    <property type="protein sequence ID" value="MFC7341403.1"/>
    <property type="molecule type" value="Genomic_DNA"/>
</dbReference>
<dbReference type="RefSeq" id="WP_380666220.1">
    <property type="nucleotide sequence ID" value="NZ_JBHTCJ010000003.1"/>
</dbReference>
<evidence type="ECO:0000313" key="3">
    <source>
        <dbReference type="EMBL" id="MFC7341403.1"/>
    </source>
</evidence>
<organism evidence="3 4">
    <name type="scientific">Saccharopolyspora griseoalba</name>
    <dbReference type="NCBI Taxonomy" id="1431848"/>
    <lineage>
        <taxon>Bacteria</taxon>
        <taxon>Bacillati</taxon>
        <taxon>Actinomycetota</taxon>
        <taxon>Actinomycetes</taxon>
        <taxon>Pseudonocardiales</taxon>
        <taxon>Pseudonocardiaceae</taxon>
        <taxon>Saccharopolyspora</taxon>
    </lineage>
</organism>
<dbReference type="Proteomes" id="UP001596504">
    <property type="component" value="Unassembled WGS sequence"/>
</dbReference>
<proteinExistence type="predicted"/>
<feature type="domain" description="DUF397" evidence="2">
    <location>
        <begin position="13"/>
        <end position="64"/>
    </location>
</feature>